<dbReference type="EC" id="3.6.1.43" evidence="6"/>
<dbReference type="HOGENOM" id="CLU_074922_0_0_1"/>
<accession>S8FP18</accession>
<comment type="subcellular location">
    <subcellularLocation>
        <location evidence="6">Endoplasmic reticulum membrane</location>
        <topology evidence="6">Multi-pass membrane protein</topology>
    </subcellularLocation>
    <subcellularLocation>
        <location evidence="1">Membrane</location>
        <topology evidence="1">Multi-pass membrane protein</topology>
    </subcellularLocation>
</comment>
<dbReference type="STRING" id="743788.S8FP18"/>
<feature type="transmembrane region" description="Helical" evidence="6">
    <location>
        <begin position="27"/>
        <end position="46"/>
    </location>
</feature>
<dbReference type="Gene3D" id="1.20.144.10">
    <property type="entry name" value="Phosphatidic acid phosphatase type 2/haloperoxidase"/>
    <property type="match status" value="1"/>
</dbReference>
<dbReference type="EMBL" id="KE504132">
    <property type="protein sequence ID" value="EPT03021.1"/>
    <property type="molecule type" value="Genomic_DNA"/>
</dbReference>
<evidence type="ECO:0000256" key="5">
    <source>
        <dbReference type="ARBA" id="ARBA00023136"/>
    </source>
</evidence>
<dbReference type="eggNOG" id="KOG3146">
    <property type="taxonomic scope" value="Eukaryota"/>
</dbReference>
<dbReference type="GO" id="GO:0008610">
    <property type="term" value="P:lipid biosynthetic process"/>
    <property type="evidence" value="ECO:0007669"/>
    <property type="project" value="TreeGrafter"/>
</dbReference>
<feature type="transmembrane region" description="Helical" evidence="6">
    <location>
        <begin position="126"/>
        <end position="150"/>
    </location>
</feature>
<dbReference type="GO" id="GO:0006487">
    <property type="term" value="P:protein N-linked glycosylation"/>
    <property type="evidence" value="ECO:0007669"/>
    <property type="project" value="UniProtKB-UniRule"/>
</dbReference>
<keyword evidence="4 6" id="KW-1133">Transmembrane helix</keyword>
<feature type="domain" description="Phosphatidic acid phosphatase type 2/haloperoxidase" evidence="7">
    <location>
        <begin position="55"/>
        <end position="173"/>
    </location>
</feature>
<reference evidence="8 9" key="1">
    <citation type="journal article" date="2012" name="Science">
        <title>The Paleozoic origin of enzymatic lignin decomposition reconstructed from 31 fungal genomes.</title>
        <authorList>
            <person name="Floudas D."/>
            <person name="Binder M."/>
            <person name="Riley R."/>
            <person name="Barry K."/>
            <person name="Blanchette R.A."/>
            <person name="Henrissat B."/>
            <person name="Martinez A.T."/>
            <person name="Otillar R."/>
            <person name="Spatafora J.W."/>
            <person name="Yadav J.S."/>
            <person name="Aerts A."/>
            <person name="Benoit I."/>
            <person name="Boyd A."/>
            <person name="Carlson A."/>
            <person name="Copeland A."/>
            <person name="Coutinho P.M."/>
            <person name="de Vries R.P."/>
            <person name="Ferreira P."/>
            <person name="Findley K."/>
            <person name="Foster B."/>
            <person name="Gaskell J."/>
            <person name="Glotzer D."/>
            <person name="Gorecki P."/>
            <person name="Heitman J."/>
            <person name="Hesse C."/>
            <person name="Hori C."/>
            <person name="Igarashi K."/>
            <person name="Jurgens J.A."/>
            <person name="Kallen N."/>
            <person name="Kersten P."/>
            <person name="Kohler A."/>
            <person name="Kuees U."/>
            <person name="Kumar T.K.A."/>
            <person name="Kuo A."/>
            <person name="LaButti K."/>
            <person name="Larrondo L.F."/>
            <person name="Lindquist E."/>
            <person name="Ling A."/>
            <person name="Lombard V."/>
            <person name="Lucas S."/>
            <person name="Lundell T."/>
            <person name="Martin R."/>
            <person name="McLaughlin D.J."/>
            <person name="Morgenstern I."/>
            <person name="Morin E."/>
            <person name="Murat C."/>
            <person name="Nagy L.G."/>
            <person name="Nolan M."/>
            <person name="Ohm R.A."/>
            <person name="Patyshakuliyeva A."/>
            <person name="Rokas A."/>
            <person name="Ruiz-Duenas F.J."/>
            <person name="Sabat G."/>
            <person name="Salamov A."/>
            <person name="Samejima M."/>
            <person name="Schmutz J."/>
            <person name="Slot J.C."/>
            <person name="St John F."/>
            <person name="Stenlid J."/>
            <person name="Sun H."/>
            <person name="Sun S."/>
            <person name="Syed K."/>
            <person name="Tsang A."/>
            <person name="Wiebenga A."/>
            <person name="Young D."/>
            <person name="Pisabarro A."/>
            <person name="Eastwood D.C."/>
            <person name="Martin F."/>
            <person name="Cullen D."/>
            <person name="Grigoriev I.V."/>
            <person name="Hibbett D.S."/>
        </authorList>
    </citation>
    <scope>NUCLEOTIDE SEQUENCE</scope>
    <source>
        <strain evidence="9">FP-58527</strain>
    </source>
</reference>
<dbReference type="PANTHER" id="PTHR11247:SF1">
    <property type="entry name" value="DOLICHYLDIPHOSPHATASE 1"/>
    <property type="match status" value="1"/>
</dbReference>
<evidence type="ECO:0000256" key="6">
    <source>
        <dbReference type="RuleBase" id="RU367078"/>
    </source>
</evidence>
<proteinExistence type="inferred from homology"/>
<keyword evidence="6" id="KW-0256">Endoplasmic reticulum</keyword>
<dbReference type="InterPro" id="IPR039667">
    <property type="entry name" value="Dolichyldiphosphatase_PAP2"/>
</dbReference>
<dbReference type="Proteomes" id="UP000015241">
    <property type="component" value="Unassembled WGS sequence"/>
</dbReference>
<organism evidence="8 9">
    <name type="scientific">Fomitopsis schrenkii</name>
    <name type="common">Brown rot fungus</name>
    <dbReference type="NCBI Taxonomy" id="2126942"/>
    <lineage>
        <taxon>Eukaryota</taxon>
        <taxon>Fungi</taxon>
        <taxon>Dikarya</taxon>
        <taxon>Basidiomycota</taxon>
        <taxon>Agaricomycotina</taxon>
        <taxon>Agaricomycetes</taxon>
        <taxon>Polyporales</taxon>
        <taxon>Fomitopsis</taxon>
    </lineage>
</organism>
<dbReference type="InterPro" id="IPR036938">
    <property type="entry name" value="PAP2/HPO_sf"/>
</dbReference>
<dbReference type="AlphaFoldDB" id="S8FP18"/>
<dbReference type="GO" id="GO:0005789">
    <property type="term" value="C:endoplasmic reticulum membrane"/>
    <property type="evidence" value="ECO:0007669"/>
    <property type="project" value="UniProtKB-SubCell"/>
</dbReference>
<evidence type="ECO:0000259" key="7">
    <source>
        <dbReference type="SMART" id="SM00014"/>
    </source>
</evidence>
<keyword evidence="3 6" id="KW-0378">Hydrolase</keyword>
<name>S8FP18_FOMSC</name>
<comment type="similarity">
    <text evidence="6">Belongs to the dolichyldiphosphatase family.</text>
</comment>
<dbReference type="CDD" id="cd03382">
    <property type="entry name" value="PAP2_dolichyldiphosphatase"/>
    <property type="match status" value="1"/>
</dbReference>
<dbReference type="SUPFAM" id="SSF48317">
    <property type="entry name" value="Acid phosphatase/Vanadium-dependent haloperoxidase"/>
    <property type="match status" value="1"/>
</dbReference>
<feature type="transmembrane region" description="Helical" evidence="6">
    <location>
        <begin position="162"/>
        <end position="183"/>
    </location>
</feature>
<keyword evidence="2 6" id="KW-0812">Transmembrane</keyword>
<keyword evidence="9" id="KW-1185">Reference proteome</keyword>
<dbReference type="GO" id="GO:0047874">
    <property type="term" value="F:dolichyldiphosphatase activity"/>
    <property type="evidence" value="ECO:0007669"/>
    <property type="project" value="UniProtKB-UniRule"/>
</dbReference>
<protein>
    <recommendedName>
        <fullName evidence="6">Dolichyldiphosphatase</fullName>
        <ecNumber evidence="6">3.6.1.43</ecNumber>
    </recommendedName>
</protein>
<comment type="function">
    <text evidence="6">Required for efficient N-glycosylation. Necessary for maintaining optimal levels of dolichol-linked oligosaccharides. Hydrolyzes dolichyl pyrophosphate at a very high rate and dolichyl monophosphate at a much lower rate. Does not act on phosphatidate.</text>
</comment>
<evidence type="ECO:0000256" key="1">
    <source>
        <dbReference type="ARBA" id="ARBA00004141"/>
    </source>
</evidence>
<dbReference type="PANTHER" id="PTHR11247">
    <property type="entry name" value="PALMITOYL-PROTEIN THIOESTERASE/DOLICHYLDIPHOSPHATASE 1"/>
    <property type="match status" value="1"/>
</dbReference>
<keyword evidence="5 6" id="KW-0472">Membrane</keyword>
<gene>
    <name evidence="8" type="ORF">FOMPIDRAFT_1159614</name>
</gene>
<evidence type="ECO:0000256" key="2">
    <source>
        <dbReference type="ARBA" id="ARBA00022692"/>
    </source>
</evidence>
<comment type="catalytic activity">
    <reaction evidence="6">
        <text>a di-trans,poly-cis-dolichyl diphosphate + H2O = a di-trans,poly-cis-dolichyl phosphate + phosphate + H(+)</text>
        <dbReference type="Rhea" id="RHEA:14385"/>
        <dbReference type="Rhea" id="RHEA-COMP:19498"/>
        <dbReference type="Rhea" id="RHEA-COMP:19506"/>
        <dbReference type="ChEBI" id="CHEBI:15377"/>
        <dbReference type="ChEBI" id="CHEBI:15378"/>
        <dbReference type="ChEBI" id="CHEBI:43474"/>
        <dbReference type="ChEBI" id="CHEBI:57497"/>
        <dbReference type="ChEBI" id="CHEBI:57683"/>
        <dbReference type="EC" id="3.6.1.43"/>
    </reaction>
</comment>
<comment type="pathway">
    <text evidence="6">Protein modification; protein glycosylation.</text>
</comment>
<sequence>MSNRVAVHRVALDLTHVQYIGDSTTSLILALLTLSPILINPAYAVLAVQTRELFFIEMWVGQMLCEVFNWFIKHAIQEERPHRELGDGFGFPSSHSQWMGYFSAFLLCHLTFRHRFIPTGWWLVDVLWRMLVYAGLMSWALAVACSRYYLSYHTLRQVTWGLSIGATFGTCYYTVVEVLPFVWPASVLGRARTAALANPVSTWLRIRDGWAVWADGGREAEWLRWRMKWEKSGPAGTQRASLSAKKD</sequence>
<evidence type="ECO:0000313" key="8">
    <source>
        <dbReference type="EMBL" id="EPT03021.1"/>
    </source>
</evidence>
<dbReference type="OrthoDB" id="302705at2759"/>
<dbReference type="UniPathway" id="UPA00378"/>
<evidence type="ECO:0000256" key="3">
    <source>
        <dbReference type="ARBA" id="ARBA00022801"/>
    </source>
</evidence>
<evidence type="ECO:0000313" key="9">
    <source>
        <dbReference type="Proteomes" id="UP000015241"/>
    </source>
</evidence>
<dbReference type="InterPro" id="IPR000326">
    <property type="entry name" value="PAP2/HPO"/>
</dbReference>
<dbReference type="SMART" id="SM00014">
    <property type="entry name" value="acidPPc"/>
    <property type="match status" value="1"/>
</dbReference>
<evidence type="ECO:0000256" key="4">
    <source>
        <dbReference type="ARBA" id="ARBA00022989"/>
    </source>
</evidence>
<dbReference type="InParanoid" id="S8FP18"/>
<dbReference type="Pfam" id="PF01569">
    <property type="entry name" value="PAP2"/>
    <property type="match status" value="1"/>
</dbReference>